<keyword evidence="3" id="KW-1185">Reference proteome</keyword>
<name>A0A6P5S173_PRUAV</name>
<dbReference type="PANTHER" id="PTHR33223">
    <property type="entry name" value="CCHC-TYPE DOMAIN-CONTAINING PROTEIN"/>
    <property type="match status" value="1"/>
</dbReference>
<reference evidence="4" key="1">
    <citation type="submission" date="2025-08" db="UniProtKB">
        <authorList>
            <consortium name="RefSeq"/>
        </authorList>
    </citation>
    <scope>IDENTIFICATION</scope>
</reference>
<dbReference type="Pfam" id="PF03732">
    <property type="entry name" value="Retrotrans_gag"/>
    <property type="match status" value="1"/>
</dbReference>
<evidence type="ECO:0000313" key="3">
    <source>
        <dbReference type="Proteomes" id="UP000515124"/>
    </source>
</evidence>
<feature type="region of interest" description="Disordered" evidence="1">
    <location>
        <begin position="62"/>
        <end position="113"/>
    </location>
</feature>
<protein>
    <submittedName>
        <fullName evidence="4">Uncharacterized protein LOC110752859</fullName>
    </submittedName>
</protein>
<dbReference type="AlphaFoldDB" id="A0A6P5S173"/>
<evidence type="ECO:0000259" key="2">
    <source>
        <dbReference type="Pfam" id="PF03732"/>
    </source>
</evidence>
<feature type="compositionally biased region" description="Basic and acidic residues" evidence="1">
    <location>
        <begin position="29"/>
        <end position="38"/>
    </location>
</feature>
<accession>A0A6P5S173</accession>
<feature type="region of interest" description="Disordered" evidence="1">
    <location>
        <begin position="1"/>
        <end position="46"/>
    </location>
</feature>
<dbReference type="RefSeq" id="XP_021809299.1">
    <property type="nucleotide sequence ID" value="XM_021953607.1"/>
</dbReference>
<evidence type="ECO:0000313" key="4">
    <source>
        <dbReference type="RefSeq" id="XP_021809299.1"/>
    </source>
</evidence>
<sequence>MPPRKNTISNTVASQEELNHGDSTSRGNRSREEERPTNGEEYTLPELIAAIHAMSKSQREIIETMKELKNSVSNQNDKNEEQREKTPLENSADAGRGSEQKEASLSPMKMKGSPKEHISRFVDALGPYAGDYNLRVREFSKSLTNRAYTWYTTLAPGSICSWEDLASRFYRKYFQHEERVTTTQLNNTRQKPGENSMDFVRRFRDLALDCYDEKDEEALVEIFISNIVPEYRVYLENIGIN</sequence>
<feature type="compositionally biased region" description="Polar residues" evidence="1">
    <location>
        <begin position="1"/>
        <end position="27"/>
    </location>
</feature>
<feature type="compositionally biased region" description="Basic and acidic residues" evidence="1">
    <location>
        <begin position="77"/>
        <end position="87"/>
    </location>
</feature>
<organism evidence="3 4">
    <name type="scientific">Prunus avium</name>
    <name type="common">Cherry</name>
    <name type="synonym">Cerasus avium</name>
    <dbReference type="NCBI Taxonomy" id="42229"/>
    <lineage>
        <taxon>Eukaryota</taxon>
        <taxon>Viridiplantae</taxon>
        <taxon>Streptophyta</taxon>
        <taxon>Embryophyta</taxon>
        <taxon>Tracheophyta</taxon>
        <taxon>Spermatophyta</taxon>
        <taxon>Magnoliopsida</taxon>
        <taxon>eudicotyledons</taxon>
        <taxon>Gunneridae</taxon>
        <taxon>Pentapetalae</taxon>
        <taxon>rosids</taxon>
        <taxon>fabids</taxon>
        <taxon>Rosales</taxon>
        <taxon>Rosaceae</taxon>
        <taxon>Amygdaloideae</taxon>
        <taxon>Amygdaleae</taxon>
        <taxon>Prunus</taxon>
    </lineage>
</organism>
<proteinExistence type="predicted"/>
<dbReference type="InterPro" id="IPR005162">
    <property type="entry name" value="Retrotrans_gag_dom"/>
</dbReference>
<dbReference type="Proteomes" id="UP000515124">
    <property type="component" value="Unplaced"/>
</dbReference>
<gene>
    <name evidence="4" type="primary">LOC110752859</name>
</gene>
<feature type="domain" description="Retrotransposon gag" evidence="2">
    <location>
        <begin position="139"/>
        <end position="224"/>
    </location>
</feature>
<dbReference type="KEGG" id="pavi:110752859"/>
<evidence type="ECO:0000256" key="1">
    <source>
        <dbReference type="SAM" id="MobiDB-lite"/>
    </source>
</evidence>
<dbReference type="GeneID" id="110752859"/>
<dbReference type="PANTHER" id="PTHR33223:SF8">
    <property type="entry name" value="OS04G0172440 PROTEIN"/>
    <property type="match status" value="1"/>
</dbReference>